<dbReference type="Pfam" id="PF13905">
    <property type="entry name" value="Thioredoxin_8"/>
    <property type="match status" value="1"/>
</dbReference>
<keyword evidence="1" id="KW-0732">Signal</keyword>
<name>A0A1H5ZNI3_9FLAO</name>
<dbReference type="InterPro" id="IPR013766">
    <property type="entry name" value="Thioredoxin_domain"/>
</dbReference>
<dbReference type="InterPro" id="IPR012336">
    <property type="entry name" value="Thioredoxin-like_fold"/>
</dbReference>
<reference evidence="4" key="1">
    <citation type="submission" date="2016-10" db="EMBL/GenBank/DDBJ databases">
        <authorList>
            <person name="Varghese N."/>
            <person name="Submissions S."/>
        </authorList>
    </citation>
    <scope>NUCLEOTIDE SEQUENCE [LARGE SCALE GENOMIC DNA]</scope>
    <source>
        <strain evidence="4">DSM 21580</strain>
    </source>
</reference>
<feature type="domain" description="Thioredoxin" evidence="2">
    <location>
        <begin position="15"/>
        <end position="171"/>
    </location>
</feature>
<dbReference type="Proteomes" id="UP000236738">
    <property type="component" value="Unassembled WGS sequence"/>
</dbReference>
<feature type="chain" id="PRO_5009291730" evidence="1">
    <location>
        <begin position="19"/>
        <end position="172"/>
    </location>
</feature>
<organism evidence="3 4">
    <name type="scientific">Halpernia humi</name>
    <dbReference type="NCBI Taxonomy" id="493375"/>
    <lineage>
        <taxon>Bacteria</taxon>
        <taxon>Pseudomonadati</taxon>
        <taxon>Bacteroidota</taxon>
        <taxon>Flavobacteriia</taxon>
        <taxon>Flavobacteriales</taxon>
        <taxon>Weeksellaceae</taxon>
        <taxon>Chryseobacterium group</taxon>
        <taxon>Halpernia</taxon>
    </lineage>
</organism>
<dbReference type="AlphaFoldDB" id="A0A1H5ZNI3"/>
<accession>A0A1H5ZNI3</accession>
<dbReference type="SUPFAM" id="SSF52833">
    <property type="entry name" value="Thioredoxin-like"/>
    <property type="match status" value="1"/>
</dbReference>
<proteinExistence type="predicted"/>
<dbReference type="PANTHER" id="PTHR42852">
    <property type="entry name" value="THIOL:DISULFIDE INTERCHANGE PROTEIN DSBE"/>
    <property type="match status" value="1"/>
</dbReference>
<dbReference type="PANTHER" id="PTHR42852:SF13">
    <property type="entry name" value="PROTEIN DIPZ"/>
    <property type="match status" value="1"/>
</dbReference>
<protein>
    <submittedName>
        <fullName evidence="3">Thioredoxin-like</fullName>
    </submittedName>
</protein>
<dbReference type="InterPro" id="IPR050553">
    <property type="entry name" value="Thioredoxin_ResA/DsbE_sf"/>
</dbReference>
<dbReference type="InterPro" id="IPR036249">
    <property type="entry name" value="Thioredoxin-like_sf"/>
</dbReference>
<gene>
    <name evidence="3" type="ORF">SAMN05421847_2100</name>
</gene>
<dbReference type="OrthoDB" id="1098640at2"/>
<feature type="signal peptide" evidence="1">
    <location>
        <begin position="1"/>
        <end position="18"/>
    </location>
</feature>
<evidence type="ECO:0000259" key="2">
    <source>
        <dbReference type="PROSITE" id="PS51352"/>
    </source>
</evidence>
<keyword evidence="4" id="KW-1185">Reference proteome</keyword>
<evidence type="ECO:0000256" key="1">
    <source>
        <dbReference type="SAM" id="SignalP"/>
    </source>
</evidence>
<dbReference type="PROSITE" id="PS51352">
    <property type="entry name" value="THIOREDOXIN_2"/>
    <property type="match status" value="1"/>
</dbReference>
<dbReference type="Gene3D" id="3.40.30.10">
    <property type="entry name" value="Glutaredoxin"/>
    <property type="match status" value="1"/>
</dbReference>
<dbReference type="RefSeq" id="WP_103913984.1">
    <property type="nucleotide sequence ID" value="NZ_FNUS01000005.1"/>
</dbReference>
<evidence type="ECO:0000313" key="3">
    <source>
        <dbReference type="EMBL" id="SEG37564.1"/>
    </source>
</evidence>
<evidence type="ECO:0000313" key="4">
    <source>
        <dbReference type="Proteomes" id="UP000236738"/>
    </source>
</evidence>
<sequence>MKKLICVFSILIFSFAFSQKAPDINKIEFTPDAVSQRIMDINGNELPISDIIAKHKGKVLVIDFWASWCQDCLKALPKTKELVANNANVDFVYFSLDRNFDAWKKGLKKHDLEKKENYFFSAGWKNKFNDYVELNWIPRLMVISQNGYIAKYYATTPEDPEIQKTIDKLTNL</sequence>
<dbReference type="EMBL" id="FNUS01000005">
    <property type="protein sequence ID" value="SEG37564.1"/>
    <property type="molecule type" value="Genomic_DNA"/>
</dbReference>